<dbReference type="Pfam" id="PF03345">
    <property type="entry name" value="OST48_N"/>
    <property type="match status" value="1"/>
</dbReference>
<dbReference type="OrthoDB" id="29105at2759"/>
<reference evidence="11 12" key="1">
    <citation type="journal article" date="2012" name="G3 (Bethesda)">
        <title>Pichia sorbitophila, an interspecies yeast hybrid reveals early steps of genome resolution following polyploidization.</title>
        <authorList>
            <person name="Leh Louis V."/>
            <person name="Despons L."/>
            <person name="Friedrich A."/>
            <person name="Martin T."/>
            <person name="Durrens P."/>
            <person name="Casaregola S."/>
            <person name="Neuveglise C."/>
            <person name="Fairhead C."/>
            <person name="Marck C."/>
            <person name="Cruz J.A."/>
            <person name="Straub M.L."/>
            <person name="Kugler V."/>
            <person name="Sacerdot C."/>
            <person name="Uzunov Z."/>
            <person name="Thierry A."/>
            <person name="Weiss S."/>
            <person name="Bleykasten C."/>
            <person name="De Montigny J."/>
            <person name="Jacques N."/>
            <person name="Jung P."/>
            <person name="Lemaire M."/>
            <person name="Mallet S."/>
            <person name="Morel G."/>
            <person name="Richard G.F."/>
            <person name="Sarkar A."/>
            <person name="Savel G."/>
            <person name="Schacherer J."/>
            <person name="Seret M.L."/>
            <person name="Talla E."/>
            <person name="Samson G."/>
            <person name="Jubin C."/>
            <person name="Poulain J."/>
            <person name="Vacherie B."/>
            <person name="Barbe V."/>
            <person name="Pelletier E."/>
            <person name="Sherman D.J."/>
            <person name="Westhof E."/>
            <person name="Weissenbach J."/>
            <person name="Baret P.V."/>
            <person name="Wincker P."/>
            <person name="Gaillardin C."/>
            <person name="Dujon B."/>
            <person name="Souciet J.L."/>
        </authorList>
    </citation>
    <scope>NUCLEOTIDE SEQUENCE [LARGE SCALE GENOMIC DNA]</scope>
    <source>
        <strain evidence="12">ATCC MYA-4447 / BCRC 22081 / CBS 7064 / NBRC 10061 / NRRL Y-12695</strain>
    </source>
</reference>
<dbReference type="STRING" id="559304.G8YR34"/>
<feature type="chain" id="PRO_5005133071" description="Dolichyl-diphosphooligosaccharide--protein glycosyltransferase subunit WBP1" evidence="8">
    <location>
        <begin position="25"/>
        <end position="445"/>
    </location>
</feature>
<evidence type="ECO:0000256" key="7">
    <source>
        <dbReference type="ARBA" id="ARBA00023136"/>
    </source>
</evidence>
<dbReference type="HOGENOM" id="CLU_031804_1_1_1"/>
<evidence type="ECO:0000256" key="6">
    <source>
        <dbReference type="ARBA" id="ARBA00022989"/>
    </source>
</evidence>
<feature type="signal peptide" evidence="8">
    <location>
        <begin position="1"/>
        <end position="24"/>
    </location>
</feature>
<dbReference type="InParanoid" id="G8YR34"/>
<dbReference type="GO" id="GO:0018279">
    <property type="term" value="P:protein N-linked glycosylation via asparagine"/>
    <property type="evidence" value="ECO:0007669"/>
    <property type="project" value="UniProtKB-UniRule"/>
</dbReference>
<name>G8YR34_PICSO</name>
<evidence type="ECO:0000259" key="10">
    <source>
        <dbReference type="Pfam" id="PF23358"/>
    </source>
</evidence>
<keyword evidence="12" id="KW-1185">Reference proteome</keyword>
<dbReference type="PANTHER" id="PTHR10830:SF0">
    <property type="entry name" value="DOLICHYL-DIPHOSPHOOLIGOSACCHARIDE--PROTEIN GLYCOSYLTRANSFERASE 48 KDA SUBUNIT"/>
    <property type="match status" value="1"/>
</dbReference>
<evidence type="ECO:0000256" key="4">
    <source>
        <dbReference type="ARBA" id="ARBA00022692"/>
    </source>
</evidence>
<dbReference type="OMA" id="NIATECG"/>
<dbReference type="GO" id="GO:0008250">
    <property type="term" value="C:oligosaccharyltransferase complex"/>
    <property type="evidence" value="ECO:0007669"/>
    <property type="project" value="TreeGrafter"/>
</dbReference>
<dbReference type="PANTHER" id="PTHR10830">
    <property type="entry name" value="DOLICHYL-DIPHOSPHOOLIGOSACCHARIDE--PROTEIN GLYCOSYLTRANSFERASE 48 KDA SUBUNIT"/>
    <property type="match status" value="1"/>
</dbReference>
<keyword evidence="8" id="KW-0732">Signal</keyword>
<dbReference type="Pfam" id="PF23358">
    <property type="entry name" value="OST48_MD"/>
    <property type="match status" value="1"/>
</dbReference>
<evidence type="ECO:0000313" key="11">
    <source>
        <dbReference type="EMBL" id="CCE78021.1"/>
    </source>
</evidence>
<comment type="pathway">
    <text evidence="2 8">Protein modification; protein glycosylation.</text>
</comment>
<feature type="domain" description="OST48 N-terminal" evidence="9">
    <location>
        <begin position="56"/>
        <end position="277"/>
    </location>
</feature>
<comment type="subcellular location">
    <subcellularLocation>
        <location evidence="8">Endoplasmic reticulum membrane</location>
        <topology evidence="8">Single-pass type I membrane protein</topology>
    </subcellularLocation>
    <subcellularLocation>
        <location evidence="1">Membrane</location>
        <topology evidence="1">Single-pass type I membrane protein</topology>
    </subcellularLocation>
</comment>
<evidence type="ECO:0000256" key="8">
    <source>
        <dbReference type="RuleBase" id="RU361142"/>
    </source>
</evidence>
<evidence type="ECO:0000313" key="12">
    <source>
        <dbReference type="Proteomes" id="UP000005222"/>
    </source>
</evidence>
<protein>
    <recommendedName>
        <fullName evidence="8">Dolichyl-diphosphooligosaccharide--protein glycosyltransferase subunit WBP1</fullName>
        <shortName evidence="8">Oligosaccharyl transferase subunit WBP1</shortName>
    </recommendedName>
</protein>
<evidence type="ECO:0000256" key="3">
    <source>
        <dbReference type="ARBA" id="ARBA00008743"/>
    </source>
</evidence>
<dbReference type="InterPro" id="IPR055459">
    <property type="entry name" value="OST48_MD"/>
</dbReference>
<comment type="similarity">
    <text evidence="3 8">Belongs to the DDOST 48 kDa subunit family.</text>
</comment>
<dbReference type="UniPathway" id="UPA00378"/>
<dbReference type="InterPro" id="IPR055457">
    <property type="entry name" value="OST48_N"/>
</dbReference>
<dbReference type="FunCoup" id="G8YR34">
    <property type="interactions" value="1696"/>
</dbReference>
<sequence>MIGQRSFVLSFLLAIVYILSIAQAESGQLDKFQVLVKYDAELYNPGQANSGPPETTNLIKELQQRGYELSYESYESENTTLFLEGEPKYDHLVLLPSSSRTSGSQKTFNQRELLRFINTFGNILVVGDSDSFLPDSVRLLLNEIGIFPSPKGYKYVDHFNSKKGVPQITNANIVNKHVLPELSSKGVSYKGCSALISNNNFVFPIIKGTSTSFATNKFEDTASQDSIWSYGEQGFLAVGFQALNNARLVWLGSGSLVNNEVLDWVFQAKKTLKLQFVQHYHNDRPQFINPKTYRIKDNIFYTVGISEYVNGRLAPYKIDNEKEKLQIEFTMLDPYQRINLKPLGSGSSKGDNTLDTYIYYANFTIPDRHGIFTLDLDYKLNGLGYISDKRVVNVRHLANDEYKRSWEIPNSWFYVTSASLVVVGWFLFVVNFLYISNTNIAKKTV</sequence>
<comment type="function">
    <text evidence="8">Subunit of the oligosaccharyl transferase (OST) complex that catalyzes the initial transfer of a defined glycan (Glc(3)Man(9)GlcNAc(2) in eukaryotes) from the lipid carrier dolichol-pyrophosphate to an asparagine residue within an Asn-X-Ser/Thr consensus motif in nascent polypeptide chains, the first step in protein N-glycosylation. N-glycosylation occurs cotranslationally and the complex associates with the Sec61 complex at the channel-forming translocon complex that mediates protein translocation across the endoplasmic reticulum (ER).</text>
</comment>
<comment type="subunit">
    <text evidence="8">Component of the oligosaccharyltransferase (OST) complex.</text>
</comment>
<evidence type="ECO:0000259" key="9">
    <source>
        <dbReference type="Pfam" id="PF03345"/>
    </source>
</evidence>
<evidence type="ECO:0000256" key="5">
    <source>
        <dbReference type="ARBA" id="ARBA00022824"/>
    </source>
</evidence>
<organism evidence="11 12">
    <name type="scientific">Pichia sorbitophila (strain ATCC MYA-4447 / BCRC 22081 / CBS 7064 / NBRC 10061 / NRRL Y-12695)</name>
    <name type="common">Hybrid yeast</name>
    <dbReference type="NCBI Taxonomy" id="559304"/>
    <lineage>
        <taxon>Eukaryota</taxon>
        <taxon>Fungi</taxon>
        <taxon>Dikarya</taxon>
        <taxon>Ascomycota</taxon>
        <taxon>Saccharomycotina</taxon>
        <taxon>Pichiomycetes</taxon>
        <taxon>Debaryomycetaceae</taxon>
        <taxon>Millerozyma</taxon>
    </lineage>
</organism>
<keyword evidence="6 8" id="KW-1133">Transmembrane helix</keyword>
<evidence type="ECO:0000256" key="2">
    <source>
        <dbReference type="ARBA" id="ARBA00004922"/>
    </source>
</evidence>
<dbReference type="eggNOG" id="KOG2754">
    <property type="taxonomic scope" value="Eukaryota"/>
</dbReference>
<dbReference type="Proteomes" id="UP000005222">
    <property type="component" value="Chromosome C"/>
</dbReference>
<feature type="transmembrane region" description="Helical" evidence="8">
    <location>
        <begin position="412"/>
        <end position="435"/>
    </location>
</feature>
<dbReference type="EMBL" id="FO082057">
    <property type="protein sequence ID" value="CCE78021.1"/>
    <property type="molecule type" value="Genomic_DNA"/>
</dbReference>
<keyword evidence="5 8" id="KW-0256">Endoplasmic reticulum</keyword>
<accession>G8YR34</accession>
<feature type="domain" description="OST48 middle" evidence="10">
    <location>
        <begin position="283"/>
        <end position="435"/>
    </location>
</feature>
<dbReference type="AlphaFoldDB" id="G8YR34"/>
<dbReference type="InterPro" id="IPR005013">
    <property type="entry name" value="DDOST_48_kDa_subunit"/>
</dbReference>
<evidence type="ECO:0000256" key="1">
    <source>
        <dbReference type="ARBA" id="ARBA00004479"/>
    </source>
</evidence>
<gene>
    <name evidence="11" type="primary">Piso0_000634</name>
    <name evidence="11" type="ORF">GNLVRS01_PISO0C00684g</name>
</gene>
<keyword evidence="7 8" id="KW-0472">Membrane</keyword>
<keyword evidence="4 8" id="KW-0812">Transmembrane</keyword>
<proteinExistence type="inferred from homology"/>